<evidence type="ECO:0000256" key="2">
    <source>
        <dbReference type="ARBA" id="ARBA00005453"/>
    </source>
</evidence>
<accession>A0A8H6XD10</accession>
<keyword evidence="5" id="KW-0496">Mitochondrion</keyword>
<dbReference type="InterPro" id="IPR018796">
    <property type="entry name" value="COA8"/>
</dbReference>
<gene>
    <name evidence="8" type="ORF">MVEN_02053500</name>
</gene>
<dbReference type="Proteomes" id="UP000620124">
    <property type="component" value="Unassembled WGS sequence"/>
</dbReference>
<comment type="subcellular location">
    <subcellularLocation>
        <location evidence="1">Mitochondrion inner membrane</location>
        <topology evidence="1">Peripheral membrane protein</topology>
        <orientation evidence="1">Matrix side</orientation>
    </subcellularLocation>
</comment>
<dbReference type="GO" id="GO:0005743">
    <property type="term" value="C:mitochondrial inner membrane"/>
    <property type="evidence" value="ECO:0007669"/>
    <property type="project" value="UniProtKB-SubCell"/>
</dbReference>
<comment type="similarity">
    <text evidence="2">Belongs to the COA8 family.</text>
</comment>
<dbReference type="EMBL" id="JACAZI010000021">
    <property type="protein sequence ID" value="KAF7338281.1"/>
    <property type="molecule type" value="Genomic_DNA"/>
</dbReference>
<comment type="caution">
    <text evidence="8">The sequence shown here is derived from an EMBL/GenBank/DDBJ whole genome shotgun (WGS) entry which is preliminary data.</text>
</comment>
<dbReference type="PANTHER" id="PTHR31107:SF2">
    <property type="entry name" value="CYTOCHROME C OXIDASE ASSEMBLY FACTOR 8"/>
    <property type="match status" value="1"/>
</dbReference>
<evidence type="ECO:0000256" key="7">
    <source>
        <dbReference type="SAM" id="MobiDB-lite"/>
    </source>
</evidence>
<dbReference type="AlphaFoldDB" id="A0A8H6XD10"/>
<evidence type="ECO:0000256" key="1">
    <source>
        <dbReference type="ARBA" id="ARBA00004443"/>
    </source>
</evidence>
<dbReference type="GO" id="GO:0097193">
    <property type="term" value="P:intrinsic apoptotic signaling pathway"/>
    <property type="evidence" value="ECO:0007669"/>
    <property type="project" value="InterPro"/>
</dbReference>
<evidence type="ECO:0000256" key="4">
    <source>
        <dbReference type="ARBA" id="ARBA00022946"/>
    </source>
</evidence>
<evidence type="ECO:0000256" key="6">
    <source>
        <dbReference type="ARBA" id="ARBA00023136"/>
    </source>
</evidence>
<evidence type="ECO:0000256" key="5">
    <source>
        <dbReference type="ARBA" id="ARBA00023128"/>
    </source>
</evidence>
<feature type="region of interest" description="Disordered" evidence="7">
    <location>
        <begin position="1"/>
        <end position="23"/>
    </location>
</feature>
<sequence>MLRARSSFKKAVSSGRSTSIRARNASNEAGVGVVPGVPAASQTIRTPSTFMSFAMPDVSIRPSQPQPQIPYSPDFWESAKKSQETPLPVPEEPLPKLSDTSLDTRSVDPHPVGKGVCRCPFYYDHDQLCALFCARCLHSSRPLCDRVGPPHPISNMRPMIYDDDAPSSTKRAYHPYSLHEFDPEPTGPYKLQWKLQRQQLDEFHHSFWLESNTRFERGKEEALSRLPSTATSLDKERALSEFYRQWLEEEHPLTDAYTEEWRQRNMASLILATRVAYSKFAMRFSDIASFKKKSA</sequence>
<feature type="compositionally biased region" description="Polar residues" evidence="7">
    <location>
        <begin position="14"/>
        <end position="23"/>
    </location>
</feature>
<dbReference type="Pfam" id="PF10231">
    <property type="entry name" value="COA8"/>
    <property type="match status" value="1"/>
</dbReference>
<evidence type="ECO:0000256" key="3">
    <source>
        <dbReference type="ARBA" id="ARBA00022792"/>
    </source>
</evidence>
<keyword evidence="9" id="KW-1185">Reference proteome</keyword>
<reference evidence="8" key="1">
    <citation type="submission" date="2020-05" db="EMBL/GenBank/DDBJ databases">
        <title>Mycena genomes resolve the evolution of fungal bioluminescence.</title>
        <authorList>
            <person name="Tsai I.J."/>
        </authorList>
    </citation>
    <scope>NUCLEOTIDE SEQUENCE</scope>
    <source>
        <strain evidence="8">CCC161011</strain>
    </source>
</reference>
<organism evidence="8 9">
    <name type="scientific">Mycena venus</name>
    <dbReference type="NCBI Taxonomy" id="2733690"/>
    <lineage>
        <taxon>Eukaryota</taxon>
        <taxon>Fungi</taxon>
        <taxon>Dikarya</taxon>
        <taxon>Basidiomycota</taxon>
        <taxon>Agaricomycotina</taxon>
        <taxon>Agaricomycetes</taxon>
        <taxon>Agaricomycetidae</taxon>
        <taxon>Agaricales</taxon>
        <taxon>Marasmiineae</taxon>
        <taxon>Mycenaceae</taxon>
        <taxon>Mycena</taxon>
    </lineage>
</organism>
<dbReference type="PANTHER" id="PTHR31107">
    <property type="entry name" value="APOPTOGENIC PROTEIN 1, MITOCHONDRIAL"/>
    <property type="match status" value="1"/>
</dbReference>
<keyword evidence="4" id="KW-0809">Transit peptide</keyword>
<evidence type="ECO:0000313" key="8">
    <source>
        <dbReference type="EMBL" id="KAF7338281.1"/>
    </source>
</evidence>
<keyword evidence="6" id="KW-0472">Membrane</keyword>
<evidence type="ECO:0000313" key="9">
    <source>
        <dbReference type="Proteomes" id="UP000620124"/>
    </source>
</evidence>
<feature type="region of interest" description="Disordered" evidence="7">
    <location>
        <begin position="80"/>
        <end position="106"/>
    </location>
</feature>
<name>A0A8H6XD10_9AGAR</name>
<proteinExistence type="inferred from homology"/>
<keyword evidence="3" id="KW-0999">Mitochondrion inner membrane</keyword>
<dbReference type="OrthoDB" id="6246201at2759"/>
<protein>
    <submittedName>
        <fullName evidence="8">Uncharacterized protein</fullName>
    </submittedName>
</protein>